<comment type="caution">
    <text evidence="1">The sequence shown here is derived from an EMBL/GenBank/DDBJ whole genome shotgun (WGS) entry which is preliminary data.</text>
</comment>
<name>A0A940IE21_9BACT</name>
<dbReference type="EMBL" id="JADIMV010000020">
    <property type="protein sequence ID" value="MBO8439214.1"/>
    <property type="molecule type" value="Genomic_DNA"/>
</dbReference>
<reference evidence="1" key="2">
    <citation type="journal article" date="2021" name="PeerJ">
        <title>Extensive microbial diversity within the chicken gut microbiome revealed by metagenomics and culture.</title>
        <authorList>
            <person name="Gilroy R."/>
            <person name="Ravi A."/>
            <person name="Getino M."/>
            <person name="Pursley I."/>
            <person name="Horton D.L."/>
            <person name="Alikhan N.F."/>
            <person name="Baker D."/>
            <person name="Gharbi K."/>
            <person name="Hall N."/>
            <person name="Watson M."/>
            <person name="Adriaenssens E.M."/>
            <person name="Foster-Nyarko E."/>
            <person name="Jarju S."/>
            <person name="Secka A."/>
            <person name="Antonio M."/>
            <person name="Oren A."/>
            <person name="Chaudhuri R.R."/>
            <person name="La Ragione R."/>
            <person name="Hildebrand F."/>
            <person name="Pallen M.J."/>
        </authorList>
    </citation>
    <scope>NUCLEOTIDE SEQUENCE</scope>
    <source>
        <strain evidence="1">3924</strain>
    </source>
</reference>
<organism evidence="1 2">
    <name type="scientific">Candidatus Aphodosoma intestinipullorum</name>
    <dbReference type="NCBI Taxonomy" id="2840674"/>
    <lineage>
        <taxon>Bacteria</taxon>
        <taxon>Pseudomonadati</taxon>
        <taxon>Bacteroidota</taxon>
        <taxon>Bacteroidia</taxon>
        <taxon>Bacteroidales</taxon>
        <taxon>Candidatus Aphodosoma</taxon>
    </lineage>
</organism>
<dbReference type="SUPFAM" id="SSF103486">
    <property type="entry name" value="V-type ATP synthase subunit C"/>
    <property type="match status" value="1"/>
</dbReference>
<dbReference type="GO" id="GO:0046961">
    <property type="term" value="F:proton-transporting ATPase activity, rotational mechanism"/>
    <property type="evidence" value="ECO:0007669"/>
    <property type="project" value="InterPro"/>
</dbReference>
<dbReference type="Pfam" id="PF10962">
    <property type="entry name" value="DUF2764"/>
    <property type="match status" value="1"/>
</dbReference>
<dbReference type="Proteomes" id="UP000712007">
    <property type="component" value="Unassembled WGS sequence"/>
</dbReference>
<dbReference type="AlphaFoldDB" id="A0A940IE21"/>
<gene>
    <name evidence="1" type="ORF">IAC51_01025</name>
</gene>
<protein>
    <submittedName>
        <fullName evidence="1">DUF2764 family protein</fullName>
    </submittedName>
</protein>
<evidence type="ECO:0000313" key="2">
    <source>
        <dbReference type="Proteomes" id="UP000712007"/>
    </source>
</evidence>
<dbReference type="InterPro" id="IPR024492">
    <property type="entry name" value="DUF2764"/>
</dbReference>
<accession>A0A940IE21</accession>
<reference evidence="1" key="1">
    <citation type="submission" date="2020-10" db="EMBL/GenBank/DDBJ databases">
        <authorList>
            <person name="Gilroy R."/>
        </authorList>
    </citation>
    <scope>NUCLEOTIDE SEQUENCE</scope>
    <source>
        <strain evidence="1">3924</strain>
    </source>
</reference>
<evidence type="ECO:0000313" key="1">
    <source>
        <dbReference type="EMBL" id="MBO8439214.1"/>
    </source>
</evidence>
<sequence>MNYYSFIAGLPDITPDNAKDAPQMDVLLEELEELLSDSDRRLLKLLRMRHDNENLTAFLADKTAEMNPLGNLTKEDWEEVVDTMENGTEFMEEHEPRIVPYIAEYYHRTHDEKQGGEETAYKEELLATLYYDYGMKCRNKFVSRWFEFSLNLNNILTAYTCRKHGWDIKSATVGHNEVAEAIRKNPNARDFGLKGVFDDYDEIASIAEMTDLMERERRIDAIKWQWIDEQTFFEHFSIEKVLSFWLKCEMVHRWDGLDTEKGKSAFKRLLQEMKKGIEFAG</sequence>
<proteinExistence type="predicted"/>
<dbReference type="InterPro" id="IPR036079">
    <property type="entry name" value="ATPase_csu/dsu_sf"/>
</dbReference>